<comment type="caution">
    <text evidence="1">The sequence shown here is derived from an EMBL/GenBank/DDBJ whole genome shotgun (WGS) entry which is preliminary data.</text>
</comment>
<gene>
    <name evidence="1" type="ORF">BLA29_009772</name>
</gene>
<feature type="non-terminal residue" evidence="1">
    <location>
        <position position="168"/>
    </location>
</feature>
<dbReference type="EMBL" id="MUJZ01064849">
    <property type="protein sequence ID" value="OTF70619.1"/>
    <property type="molecule type" value="Genomic_DNA"/>
</dbReference>
<protein>
    <submittedName>
        <fullName evidence="1">Uncharacterized protein</fullName>
    </submittedName>
</protein>
<dbReference type="Proteomes" id="UP000194236">
    <property type="component" value="Unassembled WGS sequence"/>
</dbReference>
<evidence type="ECO:0000313" key="1">
    <source>
        <dbReference type="EMBL" id="OTF70619.1"/>
    </source>
</evidence>
<name>A0A1Y3AQ89_EURMA</name>
<proteinExistence type="predicted"/>
<accession>A0A1Y3AQ89</accession>
<dbReference type="AlphaFoldDB" id="A0A1Y3AQ89"/>
<sequence length="168" mass="19167">MNTVKKVDIVIPQQIAIPQLQYLSSASTLWSSRRYGKNPTSSQHYAMSNCSDYDDSSAITTTTHSSMIIETISNNQNNDNNQRLDKFNKAEKLKNQQKSTLNTMQQQQVYESKFLKLRSQNPTLLNPKMDSRQKPTISCLQQSSLKMLTKADKINFNNHHHDLMGSPS</sequence>
<keyword evidence="2" id="KW-1185">Reference proteome</keyword>
<evidence type="ECO:0000313" key="2">
    <source>
        <dbReference type="Proteomes" id="UP000194236"/>
    </source>
</evidence>
<reference evidence="1 2" key="1">
    <citation type="submission" date="2017-03" db="EMBL/GenBank/DDBJ databases">
        <title>Genome Survey of Euroglyphus maynei.</title>
        <authorList>
            <person name="Arlian L.G."/>
            <person name="Morgan M.S."/>
            <person name="Rider S.D."/>
        </authorList>
    </citation>
    <scope>NUCLEOTIDE SEQUENCE [LARGE SCALE GENOMIC DNA]</scope>
    <source>
        <strain evidence="1">Arlian Lab</strain>
        <tissue evidence="1">Whole body</tissue>
    </source>
</reference>
<organism evidence="1 2">
    <name type="scientific">Euroglyphus maynei</name>
    <name type="common">Mayne's house dust mite</name>
    <dbReference type="NCBI Taxonomy" id="6958"/>
    <lineage>
        <taxon>Eukaryota</taxon>
        <taxon>Metazoa</taxon>
        <taxon>Ecdysozoa</taxon>
        <taxon>Arthropoda</taxon>
        <taxon>Chelicerata</taxon>
        <taxon>Arachnida</taxon>
        <taxon>Acari</taxon>
        <taxon>Acariformes</taxon>
        <taxon>Sarcoptiformes</taxon>
        <taxon>Astigmata</taxon>
        <taxon>Psoroptidia</taxon>
        <taxon>Analgoidea</taxon>
        <taxon>Pyroglyphidae</taxon>
        <taxon>Pyroglyphinae</taxon>
        <taxon>Euroglyphus</taxon>
    </lineage>
</organism>